<feature type="domain" description="PAS" evidence="3">
    <location>
        <begin position="640"/>
        <end position="689"/>
    </location>
</feature>
<feature type="domain" description="PAC" evidence="4">
    <location>
        <begin position="728"/>
        <end position="780"/>
    </location>
</feature>
<organism evidence="5 6">
    <name type="scientific">Microscilla marina ATCC 23134</name>
    <dbReference type="NCBI Taxonomy" id="313606"/>
    <lineage>
        <taxon>Bacteria</taxon>
        <taxon>Pseudomonadati</taxon>
        <taxon>Bacteroidota</taxon>
        <taxon>Cytophagia</taxon>
        <taxon>Cytophagales</taxon>
        <taxon>Microscillaceae</taxon>
        <taxon>Microscilla</taxon>
    </lineage>
</organism>
<feature type="transmembrane region" description="Helical" evidence="2">
    <location>
        <begin position="54"/>
        <end position="73"/>
    </location>
</feature>
<feature type="transmembrane region" description="Helical" evidence="2">
    <location>
        <begin position="171"/>
        <end position="190"/>
    </location>
</feature>
<keyword evidence="6" id="KW-1185">Reference proteome</keyword>
<dbReference type="RefSeq" id="WP_002696362.1">
    <property type="nucleotide sequence ID" value="NZ_AAWS01000011.1"/>
</dbReference>
<keyword evidence="1" id="KW-0175">Coiled coil</keyword>
<dbReference type="SMART" id="SM00086">
    <property type="entry name" value="PAC"/>
    <property type="match status" value="6"/>
</dbReference>
<feature type="coiled-coil region" evidence="1">
    <location>
        <begin position="309"/>
        <end position="354"/>
    </location>
</feature>
<feature type="coiled-coil region" evidence="1">
    <location>
        <begin position="1028"/>
        <end position="1069"/>
    </location>
</feature>
<dbReference type="InterPro" id="IPR001610">
    <property type="entry name" value="PAC"/>
</dbReference>
<dbReference type="EMBL" id="AAWS01000011">
    <property type="protein sequence ID" value="EAY29358.1"/>
    <property type="molecule type" value="Genomic_DNA"/>
</dbReference>
<accession>A1ZJQ5</accession>
<reference evidence="5 6" key="1">
    <citation type="submission" date="2007-01" db="EMBL/GenBank/DDBJ databases">
        <authorList>
            <person name="Haygood M."/>
            <person name="Podell S."/>
            <person name="Anderson C."/>
            <person name="Hopkinson B."/>
            <person name="Roe K."/>
            <person name="Barbeau K."/>
            <person name="Gaasterland T."/>
            <person name="Ferriera S."/>
            <person name="Johnson J."/>
            <person name="Kravitz S."/>
            <person name="Beeson K."/>
            <person name="Sutton G."/>
            <person name="Rogers Y.-H."/>
            <person name="Friedman R."/>
            <person name="Frazier M."/>
            <person name="Venter J.C."/>
        </authorList>
    </citation>
    <scope>NUCLEOTIDE SEQUENCE [LARGE SCALE GENOMIC DNA]</scope>
    <source>
        <strain evidence="5 6">ATCC 23134</strain>
    </source>
</reference>
<dbReference type="OrthoDB" id="9766459at2"/>
<feature type="transmembrane region" description="Helical" evidence="2">
    <location>
        <begin position="30"/>
        <end position="48"/>
    </location>
</feature>
<feature type="domain" description="PAS" evidence="3">
    <location>
        <begin position="913"/>
        <end position="953"/>
    </location>
</feature>
<feature type="domain" description="PAC" evidence="4">
    <location>
        <begin position="552"/>
        <end position="604"/>
    </location>
</feature>
<dbReference type="PROSITE" id="PS50112">
    <property type="entry name" value="PAS"/>
    <property type="match status" value="3"/>
</dbReference>
<keyword evidence="2" id="KW-1133">Transmembrane helix</keyword>
<dbReference type="PANTHER" id="PTHR44757">
    <property type="entry name" value="DIGUANYLATE CYCLASE DGCP"/>
    <property type="match status" value="1"/>
</dbReference>
<proteinExistence type="predicted"/>
<feature type="domain" description="PAS" evidence="3">
    <location>
        <begin position="493"/>
        <end position="549"/>
    </location>
</feature>
<feature type="coiled-coil region" evidence="1">
    <location>
        <begin position="595"/>
        <end position="633"/>
    </location>
</feature>
<evidence type="ECO:0000313" key="5">
    <source>
        <dbReference type="EMBL" id="EAY29358.1"/>
    </source>
</evidence>
<evidence type="ECO:0000313" key="6">
    <source>
        <dbReference type="Proteomes" id="UP000004095"/>
    </source>
</evidence>
<protein>
    <submittedName>
        <fullName evidence="5">PAS domain S-box protein</fullName>
    </submittedName>
</protein>
<dbReference type="InterPro" id="IPR035965">
    <property type="entry name" value="PAS-like_dom_sf"/>
</dbReference>
<comment type="caution">
    <text evidence="5">The sequence shown here is derived from an EMBL/GenBank/DDBJ whole genome shotgun (WGS) entry which is preliminary data.</text>
</comment>
<dbReference type="CDD" id="cd00130">
    <property type="entry name" value="PAS"/>
    <property type="match status" value="5"/>
</dbReference>
<dbReference type="SUPFAM" id="SSF55785">
    <property type="entry name" value="PYP-like sensor domain (PAS domain)"/>
    <property type="match status" value="6"/>
</dbReference>
<dbReference type="InterPro" id="IPR001932">
    <property type="entry name" value="PPM-type_phosphatase-like_dom"/>
</dbReference>
<dbReference type="InterPro" id="IPR000014">
    <property type="entry name" value="PAS"/>
</dbReference>
<dbReference type="eggNOG" id="COG0840">
    <property type="taxonomic scope" value="Bacteria"/>
</dbReference>
<feature type="domain" description="PAC" evidence="4">
    <location>
        <begin position="430"/>
        <end position="482"/>
    </location>
</feature>
<dbReference type="InterPro" id="IPR036457">
    <property type="entry name" value="PPM-type-like_dom_sf"/>
</dbReference>
<evidence type="ECO:0000256" key="1">
    <source>
        <dbReference type="SAM" id="Coils"/>
    </source>
</evidence>
<dbReference type="Proteomes" id="UP000004095">
    <property type="component" value="Unassembled WGS sequence"/>
</dbReference>
<dbReference type="PANTHER" id="PTHR44757:SF2">
    <property type="entry name" value="BIOFILM ARCHITECTURE MAINTENANCE PROTEIN MBAA"/>
    <property type="match status" value="1"/>
</dbReference>
<dbReference type="Pfam" id="PF13426">
    <property type="entry name" value="PAS_9"/>
    <property type="match status" value="4"/>
</dbReference>
<feature type="transmembrane region" description="Helical" evidence="2">
    <location>
        <begin position="94"/>
        <end position="118"/>
    </location>
</feature>
<dbReference type="Pfam" id="PF07228">
    <property type="entry name" value="SpoIIE"/>
    <property type="match status" value="1"/>
</dbReference>
<evidence type="ECO:0000259" key="4">
    <source>
        <dbReference type="PROSITE" id="PS50113"/>
    </source>
</evidence>
<dbReference type="Gene3D" id="3.60.40.10">
    <property type="entry name" value="PPM-type phosphatase domain"/>
    <property type="match status" value="1"/>
</dbReference>
<name>A1ZJQ5_MICM2</name>
<dbReference type="InterPro" id="IPR000700">
    <property type="entry name" value="PAS-assoc_C"/>
</dbReference>
<dbReference type="PROSITE" id="PS50113">
    <property type="entry name" value="PAC"/>
    <property type="match status" value="5"/>
</dbReference>
<dbReference type="Gene3D" id="2.10.70.100">
    <property type="match status" value="1"/>
</dbReference>
<feature type="domain" description="PAC" evidence="4">
    <location>
        <begin position="865"/>
        <end position="916"/>
    </location>
</feature>
<sequence length="1352" mass="155399">MIKAFQKSLKSLATAGSTEDDSFFVKNHKYAFTLYGCFMVFAGAYWSIAGFVLGYYWLGITSAVYLLLTLGNLRLFFKKKSLLFPRTFQVASGVLLPFVFQWLMGGFQASGTFLLWALPSALGGLTCTPFRQAAYWLYVFLLGIFVSIIIDNQLTTLLNLQQAPQQHPYFFSVNLAIIMLVVAFVASQFVNSSVQLQRVLRGQLSALNYSMGTLELDKHGRITFANDLFCRFLNIKKKRLLGKRPKTFLQSQRWDNKTHYKIFWSTLKQGISQSGEFEYPTQRDGSYWLAMTFTPVFSSENQLIKVIVIANNITENNRKKQEIEESNQRLYSSEEELRQNMEELLATQEHLRRVETEQRGHLAAINRTLAVAEYDVKGNIIEANTSFLYLMKYEREDLLGKHHDVLIDEYGKNEESYTHFWEELREGIPHSGDFKRVNQYHEDVWINSSYTPITDDNDNVIKIVQLANDITATEQQNIEYRARSDAFARFNTIVEFSLEGKVVHANDFFIRMSGYELEDVIGQDYAFFLPDREEKREVYKRFWSSVKRAGFYDGVFRWISKHGEDLWFRGVYSVLKNHDGEPLKVIKFAQDVSNEKLLEKQAQEQIEQIKTSEQELRRNADQLLSANEDISKAKQHLEEITSFQKSILQSAELSIISTNLHGIITSFNPAAAKWLGYEASELIDKKDLLLFHDATEIEAKTLEVAKTQKKEVQSMDVLLGKALQGQVDRNEWTYIRKDRSQFRVLLTVSGIQNDNDEIIGFLAVANDITEEFKQRQKVSILLKEAKQQQNMLSRMEKTAKVGAWEYDLRDEKGHRLVWSDQMFRVYEVPFNMEPTLDDFFKYYKEGDAQIIKEHFNSALKNGDSYELELQMVSAKGKEIWVRAIGKAQQRRGKTVRLSGTIQDITERKEIEEQQDRLVSILEASPNLVAMNDNKGRVIYINQGGKDMLGYPPEFDEFYNRETIDFQTAESMELIRTEGTPYAKEHGVWVGETEWVHKDGHEVPTSQIIVAHKNANGSIKYFSTVAFDISELKNQQQELVAARDILEDSLEELKAKNEILEASKRILSASNARIESSRVQLAEQSQKLTKQNKNITDSINYASRIQRALLTREQKIIDSFKEAFILYLPKDIVSGDFYWYSEIEKNGQGNKKVLIAADCTGHGVPGALMTIIGNNILDDVINKQQILEPDQILYELDNQLVETLHANSDSPEDSKVNDGMDISIMVIDEDQKQLRFAAAKNPLLYVRGGEIHQVRGSKFPIGSNTQYKLQKVFETHTIDIQPGDIFYMISDGFQDQFGGKNGKKYLTKRFRSLLLSISHLPMEAQGKYLEKEITEWQGDASQTDDILVMGIKY</sequence>
<evidence type="ECO:0000256" key="2">
    <source>
        <dbReference type="SAM" id="Phobius"/>
    </source>
</evidence>
<evidence type="ECO:0000259" key="3">
    <source>
        <dbReference type="PROSITE" id="PS50112"/>
    </source>
</evidence>
<keyword evidence="2" id="KW-0812">Transmembrane</keyword>
<dbReference type="eggNOG" id="COG2202">
    <property type="taxonomic scope" value="Bacteria"/>
</dbReference>
<dbReference type="InterPro" id="IPR052155">
    <property type="entry name" value="Biofilm_reg_signaling"/>
</dbReference>
<feature type="domain" description="PAC" evidence="4">
    <location>
        <begin position="273"/>
        <end position="325"/>
    </location>
</feature>
<dbReference type="SMART" id="SM00091">
    <property type="entry name" value="PAS"/>
    <property type="match status" value="5"/>
</dbReference>
<dbReference type="NCBIfam" id="TIGR00229">
    <property type="entry name" value="sensory_box"/>
    <property type="match status" value="6"/>
</dbReference>
<dbReference type="SMART" id="SM00331">
    <property type="entry name" value="PP2C_SIG"/>
    <property type="match status" value="1"/>
</dbReference>
<keyword evidence="2" id="KW-0472">Membrane</keyword>
<dbReference type="InterPro" id="IPR013655">
    <property type="entry name" value="PAS_fold_3"/>
</dbReference>
<dbReference type="Gene3D" id="3.30.450.20">
    <property type="entry name" value="PAS domain"/>
    <property type="match status" value="6"/>
</dbReference>
<feature type="transmembrane region" description="Helical" evidence="2">
    <location>
        <begin position="133"/>
        <end position="150"/>
    </location>
</feature>
<dbReference type="Pfam" id="PF08447">
    <property type="entry name" value="PAS_3"/>
    <property type="match status" value="2"/>
</dbReference>
<gene>
    <name evidence="5" type="ORF">M23134_01414</name>
</gene>
<dbReference type="eggNOG" id="COG2208">
    <property type="taxonomic scope" value="Bacteria"/>
</dbReference>